<feature type="compositionally biased region" description="Basic and acidic residues" evidence="2">
    <location>
        <begin position="731"/>
        <end position="741"/>
    </location>
</feature>
<proteinExistence type="predicted"/>
<comment type="caution">
    <text evidence="3">The sequence shown here is derived from an EMBL/GenBank/DDBJ whole genome shotgun (WGS) entry which is preliminary data.</text>
</comment>
<feature type="compositionally biased region" description="Basic and acidic residues" evidence="2">
    <location>
        <begin position="565"/>
        <end position="575"/>
    </location>
</feature>
<gene>
    <name evidence="3" type="ORF">FisN_21Hh187</name>
</gene>
<evidence type="ECO:0000256" key="2">
    <source>
        <dbReference type="SAM" id="MobiDB-lite"/>
    </source>
</evidence>
<feature type="coiled-coil region" evidence="1">
    <location>
        <begin position="611"/>
        <end position="680"/>
    </location>
</feature>
<evidence type="ECO:0000313" key="4">
    <source>
        <dbReference type="Proteomes" id="UP000198406"/>
    </source>
</evidence>
<name>A0A1Z5JSB5_FISSO</name>
<feature type="region of interest" description="Disordered" evidence="2">
    <location>
        <begin position="564"/>
        <end position="584"/>
    </location>
</feature>
<feature type="region of interest" description="Disordered" evidence="2">
    <location>
        <begin position="105"/>
        <end position="183"/>
    </location>
</feature>
<keyword evidence="1" id="KW-0175">Coiled coil</keyword>
<feature type="compositionally biased region" description="Polar residues" evidence="2">
    <location>
        <begin position="116"/>
        <end position="132"/>
    </location>
</feature>
<dbReference type="OrthoDB" id="49673at2759"/>
<sequence>MQGICSGSSAPSEMNDNDALHLGVGTQETPALETVHVEATLAGQGPPSLPDALPSCNYEAPSSLSASQMKDAAAKEVAKPPSLPLENTQQSSTVVDETLAASLSESNQIKLDERNLNMSPSNAHETNTTISKGQPIADAGNSGDGTTHLETHTQKLSENRGSSDAPLSQESQNVSVGNGRPDTVVICSDENGLHVTGNPSDPTTMIQQDAYTSQQLSGTGQQLIPAIDAASIRPPAIVEGTPIVRVVGIPVADNIALTSTTAENVTQSQLNLVHTVVAPEGATVVGMVGTTPIVRLPDASKRVVTKKKGRFKVFQPVIDVVPVDPTASTPSVTIQAPAEMVLTDPNMSTVGGQDTTTGADPESAMLINQPPLPSNSPDEPQTFEGTGAPVVKRKGRFFVTNLKDPAVIAINIQPQVVNGVPISNVLATQTTVESFPVASSYVQTSVSNIAVAPGASDVYQAVATAPTVHSQPVTLSTVPVLQQHYPQPEPQQPVQYEHSIVSQNHSAVHVQETSHFDRNFQHAAEPQHSSIQQPNAIVPSGAEGKNFLSELLPAESQVALGKVDNASDRPREHSEASQNHKTLARRYQSVPKSGRDEHLAPTGLGKIFHFLDQMRTEVTQADKLIKTLQTENRLLKERNKELEAKVIDGDKKFREEKALREATDAKLKALRKKLRSMKEGSEIQKEDDSILTNAKQSGNAEAGHKKASSGTIQPGSGHSAVNQKANSPLHDGPEKTNHEAHSLPATPETKVKSNATSPEQLMLHVAPDKELPPTPPFSRRKGSSSSNVPVPKPSPSHSRVKSTPHLPTHSGFSNNSIPNQLSRNSDTSSTSQYTHVPQMAGFTQREHGVSRLVSTEFDPLAPKKDVSLIQASAAPVESSHNNFDPFSSVASPNHPTSTGLQSNNSTPTHVIQPTSLFTMNQTTLLPIPVYSQPGTSFELFDHATIQNQLKTREDLLQQSNCQELHQQILLVPQQTLEVSTDNQMYPSSLAMGSANNVLIEQNVLDVSTSGMWGPQQETVTMTHVDIQPTSDFAQSLASQSRLSVPLDPFDDLLSRVNES</sequence>
<feature type="compositionally biased region" description="Basic and acidic residues" evidence="2">
    <location>
        <begin position="147"/>
        <end position="158"/>
    </location>
</feature>
<evidence type="ECO:0000313" key="3">
    <source>
        <dbReference type="EMBL" id="GAX16742.1"/>
    </source>
</evidence>
<keyword evidence="4" id="KW-1185">Reference proteome</keyword>
<feature type="compositionally biased region" description="Polar residues" evidence="2">
    <location>
        <begin position="1"/>
        <end position="14"/>
    </location>
</feature>
<dbReference type="Proteomes" id="UP000198406">
    <property type="component" value="Unassembled WGS sequence"/>
</dbReference>
<feature type="region of interest" description="Disordered" evidence="2">
    <location>
        <begin position="695"/>
        <end position="833"/>
    </location>
</feature>
<feature type="region of interest" description="Disordered" evidence="2">
    <location>
        <begin position="1"/>
        <end position="20"/>
    </location>
</feature>
<feature type="compositionally biased region" description="Polar residues" evidence="2">
    <location>
        <begin position="159"/>
        <end position="176"/>
    </location>
</feature>
<accession>A0A1Z5JSB5</accession>
<evidence type="ECO:0000256" key="1">
    <source>
        <dbReference type="SAM" id="Coils"/>
    </source>
</evidence>
<dbReference type="InParanoid" id="A0A1Z5JSB5"/>
<dbReference type="EMBL" id="BDSP01000109">
    <property type="protein sequence ID" value="GAX16742.1"/>
    <property type="molecule type" value="Genomic_DNA"/>
</dbReference>
<dbReference type="AlphaFoldDB" id="A0A1Z5JSB5"/>
<feature type="compositionally biased region" description="Polar residues" evidence="2">
    <location>
        <begin position="810"/>
        <end position="833"/>
    </location>
</feature>
<protein>
    <submittedName>
        <fullName evidence="3">Uncharacterized protein</fullName>
    </submittedName>
</protein>
<reference evidence="3 4" key="1">
    <citation type="journal article" date="2015" name="Plant Cell">
        <title>Oil accumulation by the oleaginous diatom Fistulifera solaris as revealed by the genome and transcriptome.</title>
        <authorList>
            <person name="Tanaka T."/>
            <person name="Maeda Y."/>
            <person name="Veluchamy A."/>
            <person name="Tanaka M."/>
            <person name="Abida H."/>
            <person name="Marechal E."/>
            <person name="Bowler C."/>
            <person name="Muto M."/>
            <person name="Sunaga Y."/>
            <person name="Tanaka M."/>
            <person name="Yoshino T."/>
            <person name="Taniguchi T."/>
            <person name="Fukuda Y."/>
            <person name="Nemoto M."/>
            <person name="Matsumoto M."/>
            <person name="Wong P.S."/>
            <person name="Aburatani S."/>
            <person name="Fujibuchi W."/>
        </authorList>
    </citation>
    <scope>NUCLEOTIDE SEQUENCE [LARGE SCALE GENOMIC DNA]</scope>
    <source>
        <strain evidence="3 4">JPCC DA0580</strain>
    </source>
</reference>
<feature type="compositionally biased region" description="Polar residues" evidence="2">
    <location>
        <begin position="708"/>
        <end position="726"/>
    </location>
</feature>
<organism evidence="3 4">
    <name type="scientific">Fistulifera solaris</name>
    <name type="common">Oleaginous diatom</name>
    <dbReference type="NCBI Taxonomy" id="1519565"/>
    <lineage>
        <taxon>Eukaryota</taxon>
        <taxon>Sar</taxon>
        <taxon>Stramenopiles</taxon>
        <taxon>Ochrophyta</taxon>
        <taxon>Bacillariophyta</taxon>
        <taxon>Bacillariophyceae</taxon>
        <taxon>Bacillariophycidae</taxon>
        <taxon>Naviculales</taxon>
        <taxon>Naviculaceae</taxon>
        <taxon>Fistulifera</taxon>
    </lineage>
</organism>
<feature type="region of interest" description="Disordered" evidence="2">
    <location>
        <begin position="60"/>
        <end position="93"/>
    </location>
</feature>